<feature type="signal peptide" evidence="1">
    <location>
        <begin position="1"/>
        <end position="24"/>
    </location>
</feature>
<dbReference type="AlphaFoldDB" id="A0A1X2H8N7"/>
<accession>A0A1X2H8N7</accession>
<dbReference type="Proteomes" id="UP000242180">
    <property type="component" value="Unassembled WGS sequence"/>
</dbReference>
<comment type="caution">
    <text evidence="2">The sequence shown here is derived from an EMBL/GenBank/DDBJ whole genome shotgun (WGS) entry which is preliminary data.</text>
</comment>
<gene>
    <name evidence="2" type="ORF">BCR43DRAFT_506851</name>
</gene>
<protein>
    <submittedName>
        <fullName evidence="2">Uncharacterized protein</fullName>
    </submittedName>
</protein>
<sequence>MKTFRTTFLFLLLCALLLASLVHAQEETDGQQDTDLFEKDALDIDDAGMDMETEEEDAVAAAANKVCSALMQGADRQLVAILATNVSTAEGKYDMRLPTNIAPSNDSIGRRNYAYNKR</sequence>
<keyword evidence="1" id="KW-0732">Signal</keyword>
<keyword evidence="3" id="KW-1185">Reference proteome</keyword>
<evidence type="ECO:0000313" key="3">
    <source>
        <dbReference type="Proteomes" id="UP000242180"/>
    </source>
</evidence>
<dbReference type="InParanoid" id="A0A1X2H8N7"/>
<evidence type="ECO:0000256" key="1">
    <source>
        <dbReference type="SAM" id="SignalP"/>
    </source>
</evidence>
<evidence type="ECO:0000313" key="2">
    <source>
        <dbReference type="EMBL" id="ORY94927.1"/>
    </source>
</evidence>
<reference evidence="2 3" key="1">
    <citation type="submission" date="2016-07" db="EMBL/GenBank/DDBJ databases">
        <title>Pervasive Adenine N6-methylation of Active Genes in Fungi.</title>
        <authorList>
            <consortium name="DOE Joint Genome Institute"/>
            <person name="Mondo S.J."/>
            <person name="Dannebaum R.O."/>
            <person name="Kuo R.C."/>
            <person name="Labutti K."/>
            <person name="Haridas S."/>
            <person name="Kuo A."/>
            <person name="Salamov A."/>
            <person name="Ahrendt S.R."/>
            <person name="Lipzen A."/>
            <person name="Sullivan W."/>
            <person name="Andreopoulos W.B."/>
            <person name="Clum A."/>
            <person name="Lindquist E."/>
            <person name="Daum C."/>
            <person name="Ramamoorthy G.K."/>
            <person name="Gryganskyi A."/>
            <person name="Culley D."/>
            <person name="Magnuson J.K."/>
            <person name="James T.Y."/>
            <person name="O'Malley M.A."/>
            <person name="Stajich J.E."/>
            <person name="Spatafora J.W."/>
            <person name="Visel A."/>
            <person name="Grigoriev I.V."/>
        </authorList>
    </citation>
    <scope>NUCLEOTIDE SEQUENCE [LARGE SCALE GENOMIC DNA]</scope>
    <source>
        <strain evidence="2 3">NRRL 2496</strain>
    </source>
</reference>
<dbReference type="EMBL" id="MCGN01000007">
    <property type="protein sequence ID" value="ORY94927.1"/>
    <property type="molecule type" value="Genomic_DNA"/>
</dbReference>
<organism evidence="2 3">
    <name type="scientific">Syncephalastrum racemosum</name>
    <name type="common">Filamentous fungus</name>
    <dbReference type="NCBI Taxonomy" id="13706"/>
    <lineage>
        <taxon>Eukaryota</taxon>
        <taxon>Fungi</taxon>
        <taxon>Fungi incertae sedis</taxon>
        <taxon>Mucoromycota</taxon>
        <taxon>Mucoromycotina</taxon>
        <taxon>Mucoromycetes</taxon>
        <taxon>Mucorales</taxon>
        <taxon>Syncephalastraceae</taxon>
        <taxon>Syncephalastrum</taxon>
    </lineage>
</organism>
<name>A0A1X2H8N7_SYNRA</name>
<proteinExistence type="predicted"/>
<feature type="chain" id="PRO_5012891447" evidence="1">
    <location>
        <begin position="25"/>
        <end position="118"/>
    </location>
</feature>